<evidence type="ECO:0000313" key="9">
    <source>
        <dbReference type="Proteomes" id="UP000326289"/>
    </source>
</evidence>
<keyword evidence="4 6" id="KW-0472">Membrane</keyword>
<evidence type="ECO:0000256" key="3">
    <source>
        <dbReference type="ARBA" id="ARBA00022989"/>
    </source>
</evidence>
<comment type="similarity">
    <text evidence="5">Belongs to the SAT4 family.</text>
</comment>
<dbReference type="AlphaFoldDB" id="A0A5N6IRV7"/>
<feature type="transmembrane region" description="Helical" evidence="6">
    <location>
        <begin position="266"/>
        <end position="290"/>
    </location>
</feature>
<feature type="transmembrane region" description="Helical" evidence="6">
    <location>
        <begin position="141"/>
        <end position="163"/>
    </location>
</feature>
<keyword evidence="9" id="KW-1185">Reference proteome</keyword>
<feature type="transmembrane region" description="Helical" evidence="6">
    <location>
        <begin position="26"/>
        <end position="48"/>
    </location>
</feature>
<evidence type="ECO:0000313" key="8">
    <source>
        <dbReference type="EMBL" id="KAB8269236.1"/>
    </source>
</evidence>
<dbReference type="PANTHER" id="PTHR33048">
    <property type="entry name" value="PTH11-LIKE INTEGRAL MEMBRANE PROTEIN (AFU_ORTHOLOGUE AFUA_5G11245)"/>
    <property type="match status" value="1"/>
</dbReference>
<dbReference type="Pfam" id="PF20684">
    <property type="entry name" value="Fung_rhodopsin"/>
    <property type="match status" value="1"/>
</dbReference>
<dbReference type="GO" id="GO:0016020">
    <property type="term" value="C:membrane"/>
    <property type="evidence" value="ECO:0007669"/>
    <property type="project" value="UniProtKB-SubCell"/>
</dbReference>
<name>A0A5N6IRV7_9EURO</name>
<feature type="transmembrane region" description="Helical" evidence="6">
    <location>
        <begin position="60"/>
        <end position="80"/>
    </location>
</feature>
<evidence type="ECO:0000256" key="5">
    <source>
        <dbReference type="ARBA" id="ARBA00038359"/>
    </source>
</evidence>
<dbReference type="Proteomes" id="UP000326289">
    <property type="component" value="Unassembled WGS sequence"/>
</dbReference>
<evidence type="ECO:0000256" key="2">
    <source>
        <dbReference type="ARBA" id="ARBA00022692"/>
    </source>
</evidence>
<evidence type="ECO:0000256" key="4">
    <source>
        <dbReference type="ARBA" id="ARBA00023136"/>
    </source>
</evidence>
<feature type="transmembrane region" description="Helical" evidence="6">
    <location>
        <begin position="229"/>
        <end position="254"/>
    </location>
</feature>
<evidence type="ECO:0000259" key="7">
    <source>
        <dbReference type="Pfam" id="PF20684"/>
    </source>
</evidence>
<proteinExistence type="inferred from homology"/>
<dbReference type="InterPro" id="IPR049326">
    <property type="entry name" value="Rhodopsin_dom_fungi"/>
</dbReference>
<keyword evidence="3 6" id="KW-1133">Transmembrane helix</keyword>
<feature type="transmembrane region" description="Helical" evidence="6">
    <location>
        <begin position="192"/>
        <end position="217"/>
    </location>
</feature>
<dbReference type="InterPro" id="IPR052337">
    <property type="entry name" value="SAT4-like"/>
</dbReference>
<sequence>MIEIPPDVVAGWPAPNYANPETKGPALPTIVLLFYVLATSALGVRLYDKLKSSRRFFAEDYLIILTIVPTTVVTIILLLSKWKYLIDRHTWDLPLQYFRPAKILATVDFVFFFLASTFVRLSSLAFYRRLVAHTKTRYYKWIIYVTMFVTAALAVAYISALLFRCSPVKAAYDFNPPSFYPDYPYHCTNREMILFTGSLLSTILDFWIMLIPIPLVWQLDLPLKQRLGVLGMFLLGLLICTCGTVKTTYLYTLFSTYDEVWVSTPIWTLSALELHIGILCSSTPTVRMVVREHKKYFQERPLPLNSVIYSNLCLYFLYTCRNVQKIERVRYKTCNTNRPPNTIVYVRSTSFSIVQGKPDYKN</sequence>
<evidence type="ECO:0000256" key="6">
    <source>
        <dbReference type="SAM" id="Phobius"/>
    </source>
</evidence>
<accession>A0A5N6IRV7</accession>
<dbReference type="PANTHER" id="PTHR33048:SF129">
    <property type="entry name" value="INTEGRAL MEMBRANE PROTEIN-RELATED"/>
    <property type="match status" value="1"/>
</dbReference>
<evidence type="ECO:0000256" key="1">
    <source>
        <dbReference type="ARBA" id="ARBA00004141"/>
    </source>
</evidence>
<organism evidence="8 9">
    <name type="scientific">Aspergillus minisclerotigenes</name>
    <dbReference type="NCBI Taxonomy" id="656917"/>
    <lineage>
        <taxon>Eukaryota</taxon>
        <taxon>Fungi</taxon>
        <taxon>Dikarya</taxon>
        <taxon>Ascomycota</taxon>
        <taxon>Pezizomycotina</taxon>
        <taxon>Eurotiomycetes</taxon>
        <taxon>Eurotiomycetidae</taxon>
        <taxon>Eurotiales</taxon>
        <taxon>Aspergillaceae</taxon>
        <taxon>Aspergillus</taxon>
        <taxon>Aspergillus subgen. Circumdati</taxon>
    </lineage>
</organism>
<keyword evidence="2 6" id="KW-0812">Transmembrane</keyword>
<dbReference type="EMBL" id="ML732851">
    <property type="protein sequence ID" value="KAB8269236.1"/>
    <property type="molecule type" value="Genomic_DNA"/>
</dbReference>
<feature type="domain" description="Rhodopsin" evidence="7">
    <location>
        <begin position="44"/>
        <end position="291"/>
    </location>
</feature>
<comment type="subcellular location">
    <subcellularLocation>
        <location evidence="1">Membrane</location>
        <topology evidence="1">Multi-pass membrane protein</topology>
    </subcellularLocation>
</comment>
<protein>
    <recommendedName>
        <fullName evidence="7">Rhodopsin domain-containing protein</fullName>
    </recommendedName>
</protein>
<feature type="transmembrane region" description="Helical" evidence="6">
    <location>
        <begin position="100"/>
        <end position="121"/>
    </location>
</feature>
<reference evidence="8 9" key="1">
    <citation type="submission" date="2019-04" db="EMBL/GenBank/DDBJ databases">
        <title>Fungal friends and foes A comparative genomics study of 23 Aspergillus species from section Flavi.</title>
        <authorList>
            <consortium name="DOE Joint Genome Institute"/>
            <person name="Kjaerbolling I."/>
            <person name="Vesth T.C."/>
            <person name="Frisvad J.C."/>
            <person name="Nybo J.L."/>
            <person name="Theobald S."/>
            <person name="Kildgaard S."/>
            <person name="Petersen T.I."/>
            <person name="Kuo A."/>
            <person name="Sato A."/>
            <person name="Lyhne E.K."/>
            <person name="Kogle M.E."/>
            <person name="Wiebenga A."/>
            <person name="Kun R.S."/>
            <person name="Lubbers R.J."/>
            <person name="Makela M.R."/>
            <person name="Barry K."/>
            <person name="Chovatia M."/>
            <person name="Clum A."/>
            <person name="Daum C."/>
            <person name="Haridas S."/>
            <person name="He G."/>
            <person name="LaButti K."/>
            <person name="Lipzen A."/>
            <person name="Mondo S."/>
            <person name="Pangilinan J."/>
            <person name="Riley R."/>
            <person name="Salamov A."/>
            <person name="Simmons B.A."/>
            <person name="Magnuson J.K."/>
            <person name="Henrissat B."/>
            <person name="Mortensen U.H."/>
            <person name="Larsen T.O."/>
            <person name="De vries R.P."/>
            <person name="Grigoriev I.V."/>
            <person name="Machida M."/>
            <person name="Baker S.E."/>
            <person name="Andersen M.R."/>
        </authorList>
    </citation>
    <scope>NUCLEOTIDE SEQUENCE [LARGE SCALE GENOMIC DNA]</scope>
    <source>
        <strain evidence="8 9">CBS 117635</strain>
    </source>
</reference>
<gene>
    <name evidence="8" type="ORF">BDV30DRAFT_230022</name>
</gene>